<sequence length="151" mass="16662">MSTFKRMPNLRAERHPELITADKLAATPVPLVQLMREHIDAGKVTQQQLAAQLGFTGEAPLRQMLSGAMKVPLSLVPALSKALGIDEIALAGLWMRENDPRLHDYFNRMRELTNLSPGEVTLIEQIRTLTLGRGVVPVVFDKGPVVALLEC</sequence>
<keyword evidence="2" id="KW-1185">Reference proteome</keyword>
<evidence type="ECO:0000313" key="1">
    <source>
        <dbReference type="EMBL" id="MEK8052178.1"/>
    </source>
</evidence>
<organism evidence="1 2">
    <name type="scientific">Pseudaquabacterium inlustre</name>
    <dbReference type="NCBI Taxonomy" id="2984192"/>
    <lineage>
        <taxon>Bacteria</taxon>
        <taxon>Pseudomonadati</taxon>
        <taxon>Pseudomonadota</taxon>
        <taxon>Betaproteobacteria</taxon>
        <taxon>Burkholderiales</taxon>
        <taxon>Sphaerotilaceae</taxon>
        <taxon>Pseudaquabacterium</taxon>
    </lineage>
</organism>
<evidence type="ECO:0000313" key="2">
    <source>
        <dbReference type="Proteomes" id="UP001365405"/>
    </source>
</evidence>
<dbReference type="Proteomes" id="UP001365405">
    <property type="component" value="Unassembled WGS sequence"/>
</dbReference>
<name>A0ABU9CK46_9BURK</name>
<accession>A0ABU9CK46</accession>
<comment type="caution">
    <text evidence="1">The sequence shown here is derived from an EMBL/GenBank/DDBJ whole genome shotgun (WGS) entry which is preliminary data.</text>
</comment>
<proteinExistence type="predicted"/>
<evidence type="ECO:0008006" key="3">
    <source>
        <dbReference type="Google" id="ProtNLM"/>
    </source>
</evidence>
<protein>
    <recommendedName>
        <fullName evidence="3">HTH cro/C1-type domain-containing protein</fullName>
    </recommendedName>
</protein>
<reference evidence="1 2" key="1">
    <citation type="submission" date="2024-04" db="EMBL/GenBank/DDBJ databases">
        <title>Novel species of the genus Ideonella isolated from streams.</title>
        <authorList>
            <person name="Lu H."/>
        </authorList>
    </citation>
    <scope>NUCLEOTIDE SEQUENCE [LARGE SCALE GENOMIC DNA]</scope>
    <source>
        <strain evidence="1 2">DXS22W</strain>
    </source>
</reference>
<dbReference type="RefSeq" id="WP_341411895.1">
    <property type="nucleotide sequence ID" value="NZ_JBBUTH010000009.1"/>
</dbReference>
<dbReference type="EMBL" id="JBBUTH010000009">
    <property type="protein sequence ID" value="MEK8052178.1"/>
    <property type="molecule type" value="Genomic_DNA"/>
</dbReference>
<gene>
    <name evidence="1" type="ORF">AACH10_18140</name>
</gene>